<comment type="caution">
    <text evidence="3">The sequence shown here is derived from an EMBL/GenBank/DDBJ whole genome shotgun (WGS) entry which is preliminary data.</text>
</comment>
<organism evidence="3 4">
    <name type="scientific">Cryptosporangium minutisporangium</name>
    <dbReference type="NCBI Taxonomy" id="113569"/>
    <lineage>
        <taxon>Bacteria</taxon>
        <taxon>Bacillati</taxon>
        <taxon>Actinomycetota</taxon>
        <taxon>Actinomycetes</taxon>
        <taxon>Cryptosporangiales</taxon>
        <taxon>Cryptosporangiaceae</taxon>
        <taxon>Cryptosporangium</taxon>
    </lineage>
</organism>
<dbReference type="InterPro" id="IPR019692">
    <property type="entry name" value="CFP-6_PH"/>
</dbReference>
<feature type="transmembrane region" description="Helical" evidence="1">
    <location>
        <begin position="12"/>
        <end position="32"/>
    </location>
</feature>
<dbReference type="EMBL" id="BAAAYN010000030">
    <property type="protein sequence ID" value="GAA3390914.1"/>
    <property type="molecule type" value="Genomic_DNA"/>
</dbReference>
<proteinExistence type="predicted"/>
<evidence type="ECO:0000259" key="2">
    <source>
        <dbReference type="Pfam" id="PF10756"/>
    </source>
</evidence>
<feature type="domain" description="Low molecular weight protein antigen 6 PH" evidence="2">
    <location>
        <begin position="57"/>
        <end position="121"/>
    </location>
</feature>
<sequence>MTTQTPTRPIRVRFRQSFATIAAVFLTAVGAFTIAGQAWIYAPVMLIPIAALWWALRTGVDVDADHLTIRRPFGHRTLRWDEIEGFISARGRVSVQLTEAAGAGVLRLPAVTPATLPRLIASVSPAKPTPDA</sequence>
<dbReference type="Pfam" id="PF10756">
    <property type="entry name" value="bPH_6"/>
    <property type="match status" value="1"/>
</dbReference>
<keyword evidence="1" id="KW-0812">Transmembrane</keyword>
<dbReference type="RefSeq" id="WP_345730323.1">
    <property type="nucleotide sequence ID" value="NZ_BAAAYN010000030.1"/>
</dbReference>
<evidence type="ECO:0000313" key="4">
    <source>
        <dbReference type="Proteomes" id="UP001501676"/>
    </source>
</evidence>
<evidence type="ECO:0000313" key="3">
    <source>
        <dbReference type="EMBL" id="GAA3390914.1"/>
    </source>
</evidence>
<gene>
    <name evidence="3" type="ORF">GCM10020369_46750</name>
</gene>
<protein>
    <recommendedName>
        <fullName evidence="2">Low molecular weight protein antigen 6 PH domain-containing protein</fullName>
    </recommendedName>
</protein>
<keyword evidence="4" id="KW-1185">Reference proteome</keyword>
<name>A0ABP6T3R2_9ACTN</name>
<reference evidence="4" key="1">
    <citation type="journal article" date="2019" name="Int. J. Syst. Evol. Microbiol.">
        <title>The Global Catalogue of Microorganisms (GCM) 10K type strain sequencing project: providing services to taxonomists for standard genome sequencing and annotation.</title>
        <authorList>
            <consortium name="The Broad Institute Genomics Platform"/>
            <consortium name="The Broad Institute Genome Sequencing Center for Infectious Disease"/>
            <person name="Wu L."/>
            <person name="Ma J."/>
        </authorList>
    </citation>
    <scope>NUCLEOTIDE SEQUENCE [LARGE SCALE GENOMIC DNA]</scope>
    <source>
        <strain evidence="4">JCM 9458</strain>
    </source>
</reference>
<evidence type="ECO:0000256" key="1">
    <source>
        <dbReference type="SAM" id="Phobius"/>
    </source>
</evidence>
<dbReference type="Proteomes" id="UP001501676">
    <property type="component" value="Unassembled WGS sequence"/>
</dbReference>
<keyword evidence="1" id="KW-0472">Membrane</keyword>
<accession>A0ABP6T3R2</accession>
<keyword evidence="1" id="KW-1133">Transmembrane helix</keyword>